<dbReference type="GO" id="GO:0016491">
    <property type="term" value="F:oxidoreductase activity"/>
    <property type="evidence" value="ECO:0007669"/>
    <property type="project" value="InterPro"/>
</dbReference>
<keyword evidence="3 9" id="KW-0732">Signal</keyword>
<keyword evidence="5 7" id="KW-1015">Disulfide bond</keyword>
<evidence type="ECO:0000313" key="11">
    <source>
        <dbReference type="EMBL" id="SBT03919.1"/>
    </source>
</evidence>
<dbReference type="Pfam" id="PF01323">
    <property type="entry name" value="DSBA"/>
    <property type="match status" value="1"/>
</dbReference>
<evidence type="ECO:0000256" key="2">
    <source>
        <dbReference type="ARBA" id="ARBA00005791"/>
    </source>
</evidence>
<feature type="chain" id="PRO_5008381384" description="Thiol:disulfide interchange protein" evidence="9">
    <location>
        <begin position="29"/>
        <end position="219"/>
    </location>
</feature>
<dbReference type="Proteomes" id="UP000199600">
    <property type="component" value="Unassembled WGS sequence"/>
</dbReference>
<name>A0A1A8XFF3_9RHOO</name>
<comment type="subcellular location">
    <subcellularLocation>
        <location evidence="1 7">Periplasm</location>
    </subcellularLocation>
</comment>
<dbReference type="GO" id="GO:0042597">
    <property type="term" value="C:periplasmic space"/>
    <property type="evidence" value="ECO:0007669"/>
    <property type="project" value="UniProtKB-SubCell"/>
</dbReference>
<dbReference type="InterPro" id="IPR036249">
    <property type="entry name" value="Thioredoxin-like_sf"/>
</dbReference>
<dbReference type="InterPro" id="IPR023205">
    <property type="entry name" value="DsbA/DsbL"/>
</dbReference>
<keyword evidence="6" id="KW-0676">Redox-active center</keyword>
<evidence type="ECO:0000256" key="6">
    <source>
        <dbReference type="ARBA" id="ARBA00023284"/>
    </source>
</evidence>
<evidence type="ECO:0000256" key="9">
    <source>
        <dbReference type="SAM" id="SignalP"/>
    </source>
</evidence>
<dbReference type="RefSeq" id="WP_222102039.1">
    <property type="nucleotide sequence ID" value="NZ_FLQY01000016.1"/>
</dbReference>
<dbReference type="PIRSF" id="PIRSF001488">
    <property type="entry name" value="Tdi_protein"/>
    <property type="match status" value="1"/>
</dbReference>
<dbReference type="SUPFAM" id="SSF52833">
    <property type="entry name" value="Thioredoxin-like"/>
    <property type="match status" value="1"/>
</dbReference>
<comment type="similarity">
    <text evidence="2">Belongs to the thioredoxin family. DsbA subfamily.</text>
</comment>
<evidence type="ECO:0000256" key="7">
    <source>
        <dbReference type="PIRNR" id="PIRNR001488"/>
    </source>
</evidence>
<protein>
    <recommendedName>
        <fullName evidence="7">Thiol:disulfide interchange protein</fullName>
    </recommendedName>
</protein>
<feature type="signal peptide" evidence="9">
    <location>
        <begin position="1"/>
        <end position="28"/>
    </location>
</feature>
<dbReference type="AlphaFoldDB" id="A0A1A8XFF3"/>
<keyword evidence="12" id="KW-1185">Reference proteome</keyword>
<feature type="disulfide bond" description="Redox-active" evidence="8">
    <location>
        <begin position="61"/>
        <end position="64"/>
    </location>
</feature>
<dbReference type="PANTHER" id="PTHR35891:SF3">
    <property type="entry name" value="THIOL:DISULFIDE INTERCHANGE PROTEIN DSBL"/>
    <property type="match status" value="1"/>
</dbReference>
<evidence type="ECO:0000313" key="12">
    <source>
        <dbReference type="Proteomes" id="UP000199600"/>
    </source>
</evidence>
<evidence type="ECO:0000256" key="1">
    <source>
        <dbReference type="ARBA" id="ARBA00004418"/>
    </source>
</evidence>
<dbReference type="Gene3D" id="3.40.30.10">
    <property type="entry name" value="Glutaredoxin"/>
    <property type="match status" value="1"/>
</dbReference>
<evidence type="ECO:0000259" key="10">
    <source>
        <dbReference type="PROSITE" id="PS51352"/>
    </source>
</evidence>
<dbReference type="PROSITE" id="PS51352">
    <property type="entry name" value="THIOREDOXIN_2"/>
    <property type="match status" value="1"/>
</dbReference>
<dbReference type="InterPro" id="IPR050824">
    <property type="entry name" value="Thiol_disulfide_DsbA"/>
</dbReference>
<dbReference type="EMBL" id="FLQY01000016">
    <property type="protein sequence ID" value="SBT03919.1"/>
    <property type="molecule type" value="Genomic_DNA"/>
</dbReference>
<evidence type="ECO:0000256" key="5">
    <source>
        <dbReference type="ARBA" id="ARBA00023157"/>
    </source>
</evidence>
<gene>
    <name evidence="11" type="primary">dsbA</name>
    <name evidence="11" type="ORF">PROAA_1120022</name>
</gene>
<keyword evidence="4 7" id="KW-0574">Periplasm</keyword>
<dbReference type="CDD" id="cd03019">
    <property type="entry name" value="DsbA_DsbA"/>
    <property type="match status" value="1"/>
</dbReference>
<organism evidence="11 12">
    <name type="scientific">Candidatus Propionivibrio aalborgensis</name>
    <dbReference type="NCBI Taxonomy" id="1860101"/>
    <lineage>
        <taxon>Bacteria</taxon>
        <taxon>Pseudomonadati</taxon>
        <taxon>Pseudomonadota</taxon>
        <taxon>Betaproteobacteria</taxon>
        <taxon>Rhodocyclales</taxon>
        <taxon>Rhodocyclaceae</taxon>
        <taxon>Propionivibrio</taxon>
    </lineage>
</organism>
<evidence type="ECO:0000256" key="4">
    <source>
        <dbReference type="ARBA" id="ARBA00022764"/>
    </source>
</evidence>
<feature type="domain" description="Thioredoxin" evidence="10">
    <location>
        <begin position="17"/>
        <end position="159"/>
    </location>
</feature>
<dbReference type="PANTHER" id="PTHR35891">
    <property type="entry name" value="THIOL:DISULFIDE INTERCHANGE PROTEIN DSBA"/>
    <property type="match status" value="1"/>
</dbReference>
<evidence type="ECO:0000256" key="8">
    <source>
        <dbReference type="PIRSR" id="PIRSR001488-1"/>
    </source>
</evidence>
<dbReference type="InterPro" id="IPR001853">
    <property type="entry name" value="DSBA-like_thioredoxin_dom"/>
</dbReference>
<proteinExistence type="inferred from homology"/>
<accession>A0A1A8XFF3</accession>
<reference evidence="11 12" key="1">
    <citation type="submission" date="2016-06" db="EMBL/GenBank/DDBJ databases">
        <authorList>
            <person name="Kjaerup R.B."/>
            <person name="Dalgaard T.S."/>
            <person name="Juul-Madsen H.R."/>
        </authorList>
    </citation>
    <scope>NUCLEOTIDE SEQUENCE [LARGE SCALE GENOMIC DNA]</scope>
    <source>
        <strain evidence="11">2</strain>
    </source>
</reference>
<evidence type="ECO:0000256" key="3">
    <source>
        <dbReference type="ARBA" id="ARBA00022729"/>
    </source>
</evidence>
<dbReference type="InterPro" id="IPR013766">
    <property type="entry name" value="Thioredoxin_domain"/>
</dbReference>
<sequence>MQRMKTFITGWFAAVVLALVSMALPAHAQLAVGRDYTVIEPAQGTDDPGRIEVVEFFSYACSHCNEFHPHVSKWASKLPGDVTFKRVPVSFNRPQWANLARLYYALEATGDLAKLDGEVFHALHDKGLRLIDDDSIQEWAVSQGVDAKKFSDAYNSFGVVSKTKRADQMAQNFRIRGVPALAVDGRYLVVGQSVKSTAELLPLTDKIINKVRAERKLKK</sequence>